<proteinExistence type="predicted"/>
<evidence type="ECO:0000313" key="1">
    <source>
        <dbReference type="EMBL" id="CAH2395943.1"/>
    </source>
</evidence>
<reference evidence="1" key="1">
    <citation type="submission" date="2022-03" db="EMBL/GenBank/DDBJ databases">
        <authorList>
            <person name="Brunel B."/>
        </authorList>
    </citation>
    <scope>NUCLEOTIDE SEQUENCE</scope>
    <source>
        <strain evidence="1">STM4922sample</strain>
    </source>
</reference>
<organism evidence="1 2">
    <name type="scientific">Mesorhizobium ventifaucium</name>
    <dbReference type="NCBI Taxonomy" id="666020"/>
    <lineage>
        <taxon>Bacteria</taxon>
        <taxon>Pseudomonadati</taxon>
        <taxon>Pseudomonadota</taxon>
        <taxon>Alphaproteobacteria</taxon>
        <taxon>Hyphomicrobiales</taxon>
        <taxon>Phyllobacteriaceae</taxon>
        <taxon>Mesorhizobium</taxon>
    </lineage>
</organism>
<dbReference type="EMBL" id="CAKXZS010000006">
    <property type="protein sequence ID" value="CAH2395943.1"/>
    <property type="molecule type" value="Genomic_DNA"/>
</dbReference>
<accession>A0ABN8JCW0</accession>
<name>A0ABN8JCW0_9HYPH</name>
<sequence length="57" mass="6382">MFESGFVATGRGGGPPGLYQHMREVLVPRLDSVWLASSLPHSARRWGLQGRRENTIF</sequence>
<evidence type="ECO:0000313" key="2">
    <source>
        <dbReference type="Proteomes" id="UP001152604"/>
    </source>
</evidence>
<comment type="caution">
    <text evidence="1">The sequence shown here is derived from an EMBL/GenBank/DDBJ whole genome shotgun (WGS) entry which is preliminary data.</text>
</comment>
<keyword evidence="2" id="KW-1185">Reference proteome</keyword>
<gene>
    <name evidence="1" type="ORF">MES4922_140050</name>
</gene>
<protein>
    <submittedName>
        <fullName evidence="1">Uncharacterized protein</fullName>
    </submittedName>
</protein>
<dbReference type="Proteomes" id="UP001152604">
    <property type="component" value="Unassembled WGS sequence"/>
</dbReference>